<organism evidence="7 8">
    <name type="scientific">Holothuria leucospilota</name>
    <name type="common">Black long sea cucumber</name>
    <name type="synonym">Mertensiothuria leucospilota</name>
    <dbReference type="NCBI Taxonomy" id="206669"/>
    <lineage>
        <taxon>Eukaryota</taxon>
        <taxon>Metazoa</taxon>
        <taxon>Echinodermata</taxon>
        <taxon>Eleutherozoa</taxon>
        <taxon>Echinozoa</taxon>
        <taxon>Holothuroidea</taxon>
        <taxon>Aspidochirotacea</taxon>
        <taxon>Aspidochirotida</taxon>
        <taxon>Holothuriidae</taxon>
        <taxon>Holothuria</taxon>
    </lineage>
</organism>
<protein>
    <submittedName>
        <fullName evidence="7">Solute carrier family 17 member 9</fullName>
    </submittedName>
</protein>
<dbReference type="GO" id="GO:0016020">
    <property type="term" value="C:membrane"/>
    <property type="evidence" value="ECO:0007669"/>
    <property type="project" value="UniProtKB-SubCell"/>
</dbReference>
<evidence type="ECO:0000256" key="2">
    <source>
        <dbReference type="ARBA" id="ARBA00022692"/>
    </source>
</evidence>
<feature type="transmembrane region" description="Helical" evidence="5">
    <location>
        <begin position="105"/>
        <end position="127"/>
    </location>
</feature>
<dbReference type="PROSITE" id="PS50850">
    <property type="entry name" value="MFS"/>
    <property type="match status" value="1"/>
</dbReference>
<comment type="subcellular location">
    <subcellularLocation>
        <location evidence="1">Membrane</location>
        <topology evidence="1">Multi-pass membrane protein</topology>
    </subcellularLocation>
</comment>
<feature type="transmembrane region" description="Helical" evidence="5">
    <location>
        <begin position="77"/>
        <end position="96"/>
    </location>
</feature>
<feature type="transmembrane region" description="Helical" evidence="5">
    <location>
        <begin position="199"/>
        <end position="217"/>
    </location>
</feature>
<dbReference type="GO" id="GO:0015291">
    <property type="term" value="F:secondary active transmembrane transporter activity"/>
    <property type="evidence" value="ECO:0007669"/>
    <property type="project" value="UniProtKB-ARBA"/>
</dbReference>
<feature type="transmembrane region" description="Helical" evidence="5">
    <location>
        <begin position="38"/>
        <end position="57"/>
    </location>
</feature>
<evidence type="ECO:0000256" key="1">
    <source>
        <dbReference type="ARBA" id="ARBA00004141"/>
    </source>
</evidence>
<dbReference type="PANTHER" id="PTHR11662">
    <property type="entry name" value="SOLUTE CARRIER FAMILY 17"/>
    <property type="match status" value="1"/>
</dbReference>
<evidence type="ECO:0000313" key="8">
    <source>
        <dbReference type="Proteomes" id="UP001152320"/>
    </source>
</evidence>
<feature type="transmembrane region" description="Helical" evidence="5">
    <location>
        <begin position="139"/>
        <end position="160"/>
    </location>
</feature>
<feature type="transmembrane region" description="Helical" evidence="5">
    <location>
        <begin position="384"/>
        <end position="408"/>
    </location>
</feature>
<dbReference type="EMBL" id="JAIZAY010000011">
    <property type="protein sequence ID" value="KAJ8032816.1"/>
    <property type="molecule type" value="Genomic_DNA"/>
</dbReference>
<dbReference type="Gene3D" id="1.20.1250.20">
    <property type="entry name" value="MFS general substrate transporter like domains"/>
    <property type="match status" value="2"/>
</dbReference>
<feature type="transmembrane region" description="Helical" evidence="5">
    <location>
        <begin position="172"/>
        <end position="193"/>
    </location>
</feature>
<dbReference type="FunFam" id="1.20.1250.20:FF:000059">
    <property type="entry name" value="Solute carrier family 17 member 9"/>
    <property type="match status" value="1"/>
</dbReference>
<keyword evidence="3 5" id="KW-1133">Transmembrane helix</keyword>
<keyword evidence="2 5" id="KW-0812">Transmembrane</keyword>
<gene>
    <name evidence="7" type="ORF">HOLleu_22873</name>
</gene>
<evidence type="ECO:0000256" key="4">
    <source>
        <dbReference type="ARBA" id="ARBA00023136"/>
    </source>
</evidence>
<dbReference type="AlphaFoldDB" id="A0A9Q1BU14"/>
<accession>A0A9Q1BU14</accession>
<proteinExistence type="predicted"/>
<dbReference type="InterPro" id="IPR036259">
    <property type="entry name" value="MFS_trans_sf"/>
</dbReference>
<comment type="caution">
    <text evidence="7">The sequence shown here is derived from an EMBL/GenBank/DDBJ whole genome shotgun (WGS) entry which is preliminary data.</text>
</comment>
<dbReference type="InterPro" id="IPR050382">
    <property type="entry name" value="MFS_Na/Anion_cotransporter"/>
</dbReference>
<dbReference type="PROSITE" id="PS00217">
    <property type="entry name" value="SUGAR_TRANSPORT_2"/>
    <property type="match status" value="1"/>
</dbReference>
<dbReference type="CDD" id="cd17380">
    <property type="entry name" value="MFS_SLC17A9_like"/>
    <property type="match status" value="1"/>
</dbReference>
<dbReference type="GO" id="GO:0015867">
    <property type="term" value="P:ATP transport"/>
    <property type="evidence" value="ECO:0007669"/>
    <property type="project" value="TreeGrafter"/>
</dbReference>
<dbReference type="PANTHER" id="PTHR11662:SF279">
    <property type="entry name" value="VOLTAGE-GATED PURINE NUCLEOTIDE UNIPORTER SLC17A9"/>
    <property type="match status" value="1"/>
</dbReference>
<feature type="transmembrane region" description="Helical" evidence="5">
    <location>
        <begin position="334"/>
        <end position="364"/>
    </location>
</feature>
<feature type="transmembrane region" description="Helical" evidence="5">
    <location>
        <begin position="420"/>
        <end position="438"/>
    </location>
</feature>
<evidence type="ECO:0000259" key="6">
    <source>
        <dbReference type="PROSITE" id="PS50850"/>
    </source>
</evidence>
<sequence length="446" mass="49281">MPHEQLQQEPLLMDDLQISISTPTEDTSSKWNQSDRKLWTALLFFGTAMAFAGRTIMPLVAVKVGEEFSWNKEQTGIVLGSFFWGYPFFQIIGGVLSDRIGGDHILFRATVVWSVVAIITPQIPYYYHTKRGTISSMAFMRFLMGLAQGVHYPSVSSLIGQRVSVSYKATTVGVVFAASSCGTLLTGSVGSFLLERSNWRIVFYVIGSLAIVWAFILRHFSRKQTKRLNVRELSGSRREKSKVPMNRALKQLLTHRAFWSLLCAHSSAVFVFFILVNWYPTYFTEVFPDAKSWIFNVIPWIVALPGSIGSGWLADTLIGNNYSVSFSRKFIHTLSCLGMAIPLFVIGISSSFTISLLLAAVSLFSQALSNGGTPVNPNDIAPSHAGMVFGIMNTVAAVQGFTGTYLAGYILHRSKSWSNVFSMAGGVSLFSWLIFVLFGKGSSVIE</sequence>
<reference evidence="7" key="1">
    <citation type="submission" date="2021-10" db="EMBL/GenBank/DDBJ databases">
        <title>Tropical sea cucumber genome reveals ecological adaptation and Cuvierian tubules defense mechanism.</title>
        <authorList>
            <person name="Chen T."/>
        </authorList>
    </citation>
    <scope>NUCLEOTIDE SEQUENCE</scope>
    <source>
        <strain evidence="7">Nanhai2018</strain>
        <tissue evidence="7">Muscle</tissue>
    </source>
</reference>
<evidence type="ECO:0000256" key="5">
    <source>
        <dbReference type="SAM" id="Phobius"/>
    </source>
</evidence>
<dbReference type="OrthoDB" id="2985014at2759"/>
<evidence type="ECO:0000313" key="7">
    <source>
        <dbReference type="EMBL" id="KAJ8032816.1"/>
    </source>
</evidence>
<feature type="domain" description="Major facilitator superfamily (MFS) profile" evidence="6">
    <location>
        <begin position="39"/>
        <end position="443"/>
    </location>
</feature>
<dbReference type="InterPro" id="IPR020846">
    <property type="entry name" value="MFS_dom"/>
</dbReference>
<dbReference type="SUPFAM" id="SSF103473">
    <property type="entry name" value="MFS general substrate transporter"/>
    <property type="match status" value="1"/>
</dbReference>
<feature type="transmembrane region" description="Helical" evidence="5">
    <location>
        <begin position="257"/>
        <end position="280"/>
    </location>
</feature>
<dbReference type="InterPro" id="IPR011701">
    <property type="entry name" value="MFS"/>
</dbReference>
<evidence type="ECO:0000256" key="3">
    <source>
        <dbReference type="ARBA" id="ARBA00022989"/>
    </source>
</evidence>
<dbReference type="Proteomes" id="UP001152320">
    <property type="component" value="Chromosome 11"/>
</dbReference>
<name>A0A9Q1BU14_HOLLE</name>
<keyword evidence="4 5" id="KW-0472">Membrane</keyword>
<dbReference type="InterPro" id="IPR044777">
    <property type="entry name" value="SLC17A9-like"/>
</dbReference>
<dbReference type="Pfam" id="PF07690">
    <property type="entry name" value="MFS_1"/>
    <property type="match status" value="1"/>
</dbReference>
<dbReference type="InterPro" id="IPR005829">
    <property type="entry name" value="Sugar_transporter_CS"/>
</dbReference>
<keyword evidence="8" id="KW-1185">Reference proteome</keyword>
<feature type="transmembrane region" description="Helical" evidence="5">
    <location>
        <begin position="292"/>
        <end position="313"/>
    </location>
</feature>